<comment type="caution">
    <text evidence="2">The sequence shown here is derived from an EMBL/GenBank/DDBJ whole genome shotgun (WGS) entry which is preliminary data.</text>
</comment>
<proteinExistence type="predicted"/>
<feature type="region of interest" description="Disordered" evidence="1">
    <location>
        <begin position="1445"/>
        <end position="1473"/>
    </location>
</feature>
<evidence type="ECO:0000313" key="3">
    <source>
        <dbReference type="Proteomes" id="UP000502823"/>
    </source>
</evidence>
<keyword evidence="3" id="KW-1185">Reference proteome</keyword>
<feature type="compositionally biased region" description="Basic and acidic residues" evidence="1">
    <location>
        <begin position="1453"/>
        <end position="1468"/>
    </location>
</feature>
<dbReference type="Proteomes" id="UP000502823">
    <property type="component" value="Unassembled WGS sequence"/>
</dbReference>
<dbReference type="OrthoDB" id="8197607at2759"/>
<evidence type="ECO:0000256" key="1">
    <source>
        <dbReference type="SAM" id="MobiDB-lite"/>
    </source>
</evidence>
<feature type="compositionally biased region" description="Polar residues" evidence="1">
    <location>
        <begin position="610"/>
        <end position="624"/>
    </location>
</feature>
<feature type="region of interest" description="Disordered" evidence="1">
    <location>
        <begin position="1721"/>
        <end position="1766"/>
    </location>
</feature>
<feature type="region of interest" description="Disordered" evidence="1">
    <location>
        <begin position="1103"/>
        <end position="1123"/>
    </location>
</feature>
<feature type="region of interest" description="Disordered" evidence="1">
    <location>
        <begin position="1"/>
        <end position="24"/>
    </location>
</feature>
<dbReference type="EMBL" id="BLKM01012983">
    <property type="protein sequence ID" value="GFG38225.1"/>
    <property type="molecule type" value="Genomic_DNA"/>
</dbReference>
<organism evidence="2 3">
    <name type="scientific">Coptotermes formosanus</name>
    <name type="common">Formosan subterranean termite</name>
    <dbReference type="NCBI Taxonomy" id="36987"/>
    <lineage>
        <taxon>Eukaryota</taxon>
        <taxon>Metazoa</taxon>
        <taxon>Ecdysozoa</taxon>
        <taxon>Arthropoda</taxon>
        <taxon>Hexapoda</taxon>
        <taxon>Insecta</taxon>
        <taxon>Pterygota</taxon>
        <taxon>Neoptera</taxon>
        <taxon>Polyneoptera</taxon>
        <taxon>Dictyoptera</taxon>
        <taxon>Blattodea</taxon>
        <taxon>Blattoidea</taxon>
        <taxon>Termitoidae</taxon>
        <taxon>Rhinotermitidae</taxon>
        <taxon>Coptotermes</taxon>
    </lineage>
</organism>
<feature type="region of interest" description="Disordered" evidence="1">
    <location>
        <begin position="605"/>
        <end position="625"/>
    </location>
</feature>
<sequence>MEDAATSWASTYEETVKSSDASSDTDSSCWLGDHILHSNINASFPLKPWITRHDLRGRKGTKCHGDEGDGEDKLCFSQNELHICNHSNDMDFTEPLDGTLLTLKQTSLLANEIGVTELIQSHTGLQQNRNSELSSAFYQKLDTIEQIDMTLTGTLPHTHIKSQEKSEGNFRRCVTKPQFLMPESGRKEEDEVDQNQTYNYKISSQSRHIDDRELKCRLTNTDISIPLRKSDKPSDSAQIFCKAADVDQTEFVHRRQQAQTSKSEDETSPVCNVIDMELTSDNKWNQMYYQEVVNTYVGNVEKERPKKQTSNLIDISSHTGIVSDEELRSGIMQNELRNVVQMNGYICDELTSQWPQKQISNPTEVPSHTGNERGIELTSGIKQKETHNAVGVKRYVSDMELRSERPQKQMSHQTDLSSDANVSDMELTSKIMQKGMYNEVQVRNHVNGMELTSEMTQKHISNPTEVSSHVGNVSNMELTYGRKQKETCNAVEAYRYVTDMELTSERPQKQISHQTELSSNDNASDMELTSEIKQKGMGNELEMGKFVNNMELTSDMTQKHLFKQRGVSCLVGNVSNMELTGGRRQKQMYNAVEVNRYVSHLELTSERSQKQISNPTQLSSSGSDSDVEMTSIIQQKGMCTGVEVSKHVSDMDLVSETMWKERSCLADISSHSDVSDMELTSGMKWIKMHKAVEANRYVSHLEVTSERSQKQMSHQTDLSGNSNTIDMELTSGIKQKGMGNEAEVRKYVNNMELTCEMTQKEMSCPVNISNHCDVNDMELTIGMNLQEKRNAAEVNKYITDLELTCEMTGKHIANPIEASSHVGNVSNMELTWGIKRKETCNAVGVKTYVTDMELTSERPQKPISNPTEFSSNSNVSDMELTSRITQEGTGNEVEVRRYINDMELTSEISQKGMSCPVDITIHNDVSDMELTTGMKWKNTYNTVEVNRYVTDKELTSERPLKEISSATGMSSLMSTVTGMKLTSAVKWKEAHNAVETNRYVRDVVLTSEEPQKETFNVLDVPNHGNVSDMELTSGMQWKETHNAVEMNRYVTNMALTSEGSQKEIFNPLDMSSHSNVSDMELTSGMMWKETCKLGEVNQSVTDTEVGSEQRCKQTSSPIEMSSRSNISDMGLRSEVKAKEIYNWGGVSEMEQSDRRESERSAVCTDVNDLELRNKVTQRDMELSKVNLTGIYNQLQAVSKYANSSNTENIQSVHNKQNDIHTETHSETNNISGTATMLVVPKLSFIQTSNTDSTKLSKHKEMGDVAGMSYHSLQPTNTKQSQKVHLLHNNDSEDIKQHSKPEVCISPCGDKNTDKACQSDHVQAKTSLRHIILSEESAVETLESSEFLAHSNSVTLANEMEDKYDLPFPKVTLASSAGRYCEQGISVFEVEGINESGNYRNVGLQVENHIPAKTSVPAVGLNFSNPLNTKKLGEISDECGIPKLNQGSVNRRIKNTDDKSGHSQGKYDLENLDTSSNKVTQVSQMCQTDNSITKEKLSTHQQLSEASTYTFCTNGAIQELAVASDSTDNATSSNINSIGNTASHDIQEVQYTRKCVHEKTHSQEISLQNSYTFKSHNSSSLLLEEEMDGKQGHATNKPASYEYLESSGLHEQTLPELQAFQTVKQLGSITPANSIESVEINQNLSHLQLENMSIPDEMKFNIIRDLSPGSDESYKKLVESVTMADECVRQKVSMTSNESAMLGNCQSTEQNCKDRTSLLEEINNNENTPNETVTGGQKDSPDGTPVKSSSKQMSEQSTPKKLSKDADEDVTIASVEKQIKAEELRSGCVWNIKEMSEALWSFHFLYKSLILILKLDPCETDGNSKVVMDIQLISHATEKADPRVKFVHNILLKKFHIQALESMCKTTLDVPEVLETISFEVKKMKIFVKNIIELETLDLLQIENNCASFDVADLHIHVWCRIKVNLETWEDISPADVSVENVIGNVKEDELAHLVTAATRGPSCLKDYVRLIKDYVEVLAKNNYL</sequence>
<protein>
    <submittedName>
        <fullName evidence="2">Uncharacterized protein</fullName>
    </submittedName>
</protein>
<reference evidence="3" key="1">
    <citation type="submission" date="2020-01" db="EMBL/GenBank/DDBJ databases">
        <title>Draft genome sequence of the Termite Coptotermes fromosanus.</title>
        <authorList>
            <person name="Itakura S."/>
            <person name="Yosikawa Y."/>
            <person name="Umezawa K."/>
        </authorList>
    </citation>
    <scope>NUCLEOTIDE SEQUENCE [LARGE SCALE GENOMIC DNA]</scope>
</reference>
<feature type="compositionally biased region" description="Low complexity" evidence="1">
    <location>
        <begin position="1721"/>
        <end position="1733"/>
    </location>
</feature>
<evidence type="ECO:0000313" key="2">
    <source>
        <dbReference type="EMBL" id="GFG38225.1"/>
    </source>
</evidence>
<accession>A0A6L2Q617</accession>
<feature type="compositionally biased region" description="Polar residues" evidence="1">
    <location>
        <begin position="1745"/>
        <end position="1759"/>
    </location>
</feature>
<gene>
    <name evidence="2" type="ORF">Cfor_03825</name>
</gene>
<feature type="compositionally biased region" description="Polar residues" evidence="1">
    <location>
        <begin position="710"/>
        <end position="725"/>
    </location>
</feature>
<name>A0A6L2Q617_COPFO</name>
<dbReference type="InParanoid" id="A0A6L2Q617"/>
<feature type="region of interest" description="Disordered" evidence="1">
    <location>
        <begin position="704"/>
        <end position="725"/>
    </location>
</feature>